<dbReference type="Gene3D" id="1.20.58.240">
    <property type="entry name" value="STAT, domain 1"/>
    <property type="match status" value="1"/>
</dbReference>
<name>A8XP00_CAEBR</name>
<evidence type="ECO:0000256" key="2">
    <source>
        <dbReference type="ARBA" id="ARBA00023295"/>
    </source>
</evidence>
<dbReference type="WormBase" id="CBG16157">
    <property type="protein sequence ID" value="CBP10160"/>
    <property type="gene ID" value="WBGene00036187"/>
    <property type="gene designation" value="Cbr-oga-1"/>
</dbReference>
<sequence length="859" mass="97702">MKPESFNRRESIQNSSYICGVVEGTTRKIKKKSKNNLYSLQDFMRQNHLGLTTYLYAPKDDIKHRSLWRQLYSTEEMTLLRSLIDSAKDNRINFVYAISPGLDIEYGSEKEMATLKEKLSQVKGAGCDSFAILFDDIEVQMQKNDKEHFESFAHAQVHVANTIYEYLEPKTFIFCPTEYCQSRAFPTLETSQYLNTIGELLEKEIHIMWTGPQVISRYITPEHLTRVGSVIRRKPLIWDNLHANDYDLKKIFMGPLTHRSVKIKDVTSGLLSNPNGRYEANFIPIHTLSDWNAADRDLLAHESGLSEDNGILFNIECNSETVYIPEVSMVNAVTTWIDEFITPSVIQTTQSPILSADVAGCVPDRRDTVWLLDLPQSHGVIVPEPVAPIEVAAENIVQEAVPLEEPVPSELNSMAPDYSQPMETEENGETQEDEAMASVDDNVATLQAFSGLVVTEEDVKNQRLALLSSMCEMFYLPFENGPRTTTLFKDFTWLMQNASVMKKSFTEIETLDPLQSEWLVRYDGVTEFLTNAIDAFFFITQAPNKTVVTEIVPYAFDAHGCCVVMIAIARWMMQGFSLDNSDNNIPYDYGSPDENWITQTGFKINTMRLFSILDDAEKMFTTKIFLPLTIFCFDIRPFTMADKDYISGMVTVMLTTNQEFLRQRSKNFADRNIIPFLTGGAHHNFVCEKVDETGHKPVCYAAGHADGSAFSHFLIGYKEELKEKYKSLVEDFKVGSAKLSPEHIEFIQKSQTPIEIEDWFPKVPNHIFERYPAWVETYFGLDSSDAYPMMKVLHVTVISLAMNGCPGYFVTIAEDDVMRQKYFFAIGLNDLGITDCRRFRIMGQTLCNLSSSSSSSYSE</sequence>
<dbReference type="Proteomes" id="UP000008549">
    <property type="component" value="Unassembled WGS sequence"/>
</dbReference>
<dbReference type="FunFam" id="1.20.58.240:FF:000004">
    <property type="entry name" value="O-GlcNAc selective N-Acetyl-beta-D-glucosaminidase (O-GlcNAcase)"/>
    <property type="match status" value="1"/>
</dbReference>
<evidence type="ECO:0000256" key="7">
    <source>
        <dbReference type="ARBA" id="ARBA00076634"/>
    </source>
</evidence>
<dbReference type="GO" id="GO:0019915">
    <property type="term" value="P:lipid storage"/>
    <property type="evidence" value="ECO:0007669"/>
    <property type="project" value="EnsemblMetazoa"/>
</dbReference>
<protein>
    <recommendedName>
        <fullName evidence="6">protein O-GlcNAcase</fullName>
        <ecNumber evidence="6">3.2.1.169</ecNumber>
    </recommendedName>
    <alternativeName>
        <fullName evidence="3">Beta-N-acetylhexosaminidase</fullName>
    </alternativeName>
    <alternativeName>
        <fullName evidence="7">Beta-hexosaminidase</fullName>
    </alternativeName>
</protein>
<evidence type="ECO:0000256" key="8">
    <source>
        <dbReference type="SAM" id="MobiDB-lite"/>
    </source>
</evidence>
<accession>A8XP00</accession>
<dbReference type="FunCoup" id="A8XP00">
    <property type="interactions" value="2880"/>
</dbReference>
<dbReference type="PROSITE" id="PS52009">
    <property type="entry name" value="GH84"/>
    <property type="match status" value="1"/>
</dbReference>
<evidence type="ECO:0000256" key="4">
    <source>
        <dbReference type="ARBA" id="ARBA00050933"/>
    </source>
</evidence>
<keyword evidence="2" id="KW-0326">Glycosidase</keyword>
<organism evidence="10 11">
    <name type="scientific">Caenorhabditis briggsae</name>
    <dbReference type="NCBI Taxonomy" id="6238"/>
    <lineage>
        <taxon>Eukaryota</taxon>
        <taxon>Metazoa</taxon>
        <taxon>Ecdysozoa</taxon>
        <taxon>Nematoda</taxon>
        <taxon>Chromadorea</taxon>
        <taxon>Rhabditida</taxon>
        <taxon>Rhabditina</taxon>
        <taxon>Rhabditomorpha</taxon>
        <taxon>Rhabditoidea</taxon>
        <taxon>Rhabditidae</taxon>
        <taxon>Peloderinae</taxon>
        <taxon>Caenorhabditis</taxon>
    </lineage>
</organism>
<evidence type="ECO:0000256" key="5">
    <source>
        <dbReference type="ARBA" id="ARBA00052136"/>
    </source>
</evidence>
<dbReference type="InterPro" id="IPR011496">
    <property type="entry name" value="O-GlcNAcase_cat"/>
</dbReference>
<dbReference type="InParanoid" id="A8XP00"/>
<reference evidence="10 11" key="1">
    <citation type="journal article" date="2003" name="PLoS Biol.">
        <title>The genome sequence of Caenorhabditis briggsae: a platform for comparative genomics.</title>
        <authorList>
            <person name="Stein L.D."/>
            <person name="Bao Z."/>
            <person name="Blasiar D."/>
            <person name="Blumenthal T."/>
            <person name="Brent M.R."/>
            <person name="Chen N."/>
            <person name="Chinwalla A."/>
            <person name="Clarke L."/>
            <person name="Clee C."/>
            <person name="Coghlan A."/>
            <person name="Coulson A."/>
            <person name="D'Eustachio P."/>
            <person name="Fitch D.H."/>
            <person name="Fulton L.A."/>
            <person name="Fulton R.E."/>
            <person name="Griffiths-Jones S."/>
            <person name="Harris T.W."/>
            <person name="Hillier L.W."/>
            <person name="Kamath R."/>
            <person name="Kuwabara P.E."/>
            <person name="Mardis E.R."/>
            <person name="Marra M.A."/>
            <person name="Miner T.L."/>
            <person name="Minx P."/>
            <person name="Mullikin J.C."/>
            <person name="Plumb R.W."/>
            <person name="Rogers J."/>
            <person name="Schein J.E."/>
            <person name="Sohrmann M."/>
            <person name="Spieth J."/>
            <person name="Stajich J.E."/>
            <person name="Wei C."/>
            <person name="Willey D."/>
            <person name="Wilson R.K."/>
            <person name="Durbin R."/>
            <person name="Waterston R.H."/>
        </authorList>
    </citation>
    <scope>NUCLEOTIDE SEQUENCE [LARGE SCALE GENOMIC DNA]</scope>
    <source>
        <strain evidence="10 11">AF16</strain>
    </source>
</reference>
<dbReference type="OMA" id="ICTRTYL"/>
<dbReference type="PANTHER" id="PTHR13170:SF16">
    <property type="entry name" value="PROTEIN O-GLCNACASE"/>
    <property type="match status" value="1"/>
</dbReference>
<evidence type="ECO:0000313" key="11">
    <source>
        <dbReference type="Proteomes" id="UP000008549"/>
    </source>
</evidence>
<dbReference type="Gene3D" id="3.20.20.80">
    <property type="entry name" value="Glycosidases"/>
    <property type="match status" value="1"/>
</dbReference>
<dbReference type="InterPro" id="IPR017853">
    <property type="entry name" value="GH"/>
</dbReference>
<evidence type="ECO:0000259" key="9">
    <source>
        <dbReference type="PROSITE" id="PS52009"/>
    </source>
</evidence>
<gene>
    <name evidence="12" type="primary">oga-1</name>
    <name evidence="10" type="synonym">Cbr-oga-1</name>
    <name evidence="12" type="ORF">CBG16157</name>
    <name evidence="10" type="ORF">CBG_16157</name>
</gene>
<dbReference type="GO" id="GO:0009100">
    <property type="term" value="P:glycoprotein metabolic process"/>
    <property type="evidence" value="ECO:0000318"/>
    <property type="project" value="GO_Central"/>
</dbReference>
<dbReference type="GO" id="GO:0102571">
    <property type="term" value="F:[protein]-3-O-(N-acetyl-D-glucosaminyl)-L-serine/L-threonine O-N-acetyl-alpha-D-glucosaminase activity"/>
    <property type="evidence" value="ECO:0000318"/>
    <property type="project" value="GO_Central"/>
</dbReference>
<dbReference type="GO" id="GO:0040024">
    <property type="term" value="P:dauer larval development"/>
    <property type="evidence" value="ECO:0007669"/>
    <property type="project" value="EnsemblMetazoa"/>
</dbReference>
<dbReference type="InterPro" id="IPR051822">
    <property type="entry name" value="Glycosyl_Hydrolase_84"/>
</dbReference>
<dbReference type="eggNOG" id="KOG3698">
    <property type="taxonomic scope" value="Eukaryota"/>
</dbReference>
<dbReference type="FunFam" id="3.20.20.80:FF:000009">
    <property type="entry name" value="O-GlcNAcase BT_4395"/>
    <property type="match status" value="1"/>
</dbReference>
<reference evidence="10 11" key="2">
    <citation type="journal article" date="2011" name="PLoS Genet.">
        <title>Caenorhabditis briggsae recombinant inbred line genotypes reveal inter-strain incompatibility and the evolution of recombination.</title>
        <authorList>
            <person name="Ross J.A."/>
            <person name="Koboldt D.C."/>
            <person name="Staisch J.E."/>
            <person name="Chamberlin H.M."/>
            <person name="Gupta B.P."/>
            <person name="Miller R.D."/>
            <person name="Baird S.E."/>
            <person name="Haag E.S."/>
        </authorList>
    </citation>
    <scope>NUCLEOTIDE SEQUENCE [LARGE SCALE GENOMIC DNA]</scope>
    <source>
        <strain evidence="10 11">AF16</strain>
    </source>
</reference>
<dbReference type="STRING" id="6238.A8XP00"/>
<dbReference type="SUPFAM" id="SSF51445">
    <property type="entry name" value="(Trans)glycosidases"/>
    <property type="match status" value="1"/>
</dbReference>
<feature type="domain" description="GH84" evidence="9">
    <location>
        <begin position="17"/>
        <end position="296"/>
    </location>
</feature>
<dbReference type="HOGENOM" id="CLU_009837_0_0_1"/>
<dbReference type="GO" id="GO:0015929">
    <property type="term" value="F:hexosaminidase activity"/>
    <property type="evidence" value="ECO:0000318"/>
    <property type="project" value="GO_Central"/>
</dbReference>
<dbReference type="EMBL" id="HE600961">
    <property type="protein sequence ID" value="CAP34240.2"/>
    <property type="molecule type" value="Genomic_DNA"/>
</dbReference>
<proteinExistence type="predicted"/>
<evidence type="ECO:0000313" key="10">
    <source>
        <dbReference type="EMBL" id="CAP34240.2"/>
    </source>
</evidence>
<dbReference type="GO" id="GO:0009266">
    <property type="term" value="P:response to temperature stimulus"/>
    <property type="evidence" value="ECO:0007669"/>
    <property type="project" value="EnsemblMetazoa"/>
</dbReference>
<dbReference type="Pfam" id="PF07555">
    <property type="entry name" value="NAGidase"/>
    <property type="match status" value="1"/>
</dbReference>
<feature type="region of interest" description="Disordered" evidence="8">
    <location>
        <begin position="408"/>
        <end position="431"/>
    </location>
</feature>
<comment type="catalytic activity">
    <reaction evidence="5">
        <text>3-O-(N-acetyl-beta-D-glucosaminyl)-L-threonyl-[protein] + H2O = L-threonyl-[protein] + N-acetyl-D-glucosamine</text>
        <dbReference type="Rhea" id="RHEA:48892"/>
        <dbReference type="Rhea" id="RHEA-COMP:11060"/>
        <dbReference type="Rhea" id="RHEA-COMP:12252"/>
        <dbReference type="ChEBI" id="CHEBI:15377"/>
        <dbReference type="ChEBI" id="CHEBI:30013"/>
        <dbReference type="ChEBI" id="CHEBI:90840"/>
        <dbReference type="ChEBI" id="CHEBI:506227"/>
        <dbReference type="EC" id="3.2.1.169"/>
    </reaction>
</comment>
<dbReference type="GO" id="GO:0005977">
    <property type="term" value="P:glycogen metabolic process"/>
    <property type="evidence" value="ECO:0007669"/>
    <property type="project" value="EnsemblMetazoa"/>
</dbReference>
<keyword evidence="11" id="KW-1185">Reference proteome</keyword>
<keyword evidence="1" id="KW-0378">Hydrolase</keyword>
<evidence type="ECO:0000313" key="12">
    <source>
        <dbReference type="WormBase" id="CBG16157"/>
    </source>
</evidence>
<dbReference type="Gene3D" id="3.40.630.30">
    <property type="match status" value="1"/>
</dbReference>
<dbReference type="EC" id="3.2.1.169" evidence="6"/>
<dbReference type="AlphaFoldDB" id="A8XP00"/>
<dbReference type="PANTHER" id="PTHR13170">
    <property type="entry name" value="O-GLCNACASE"/>
    <property type="match status" value="1"/>
</dbReference>
<evidence type="ECO:0000256" key="3">
    <source>
        <dbReference type="ARBA" id="ARBA00030512"/>
    </source>
</evidence>
<evidence type="ECO:0000256" key="6">
    <source>
        <dbReference type="ARBA" id="ARBA00066938"/>
    </source>
</evidence>
<dbReference type="GO" id="GO:0004722">
    <property type="term" value="F:protein serine/threonine phosphatase activity"/>
    <property type="evidence" value="ECO:0007669"/>
    <property type="project" value="EnsemblMetazoa"/>
</dbReference>
<evidence type="ECO:0000256" key="1">
    <source>
        <dbReference type="ARBA" id="ARBA00022801"/>
    </source>
</evidence>
<comment type="catalytic activity">
    <reaction evidence="4">
        <text>3-O-(N-acetyl-beta-D-glucosaminyl)-L-seryl-[protein] + H2O = N-acetyl-D-glucosamine + L-seryl-[protein]</text>
        <dbReference type="Rhea" id="RHEA:48876"/>
        <dbReference type="Rhea" id="RHEA-COMP:9863"/>
        <dbReference type="Rhea" id="RHEA-COMP:12251"/>
        <dbReference type="ChEBI" id="CHEBI:15377"/>
        <dbReference type="ChEBI" id="CHEBI:29999"/>
        <dbReference type="ChEBI" id="CHEBI:90838"/>
        <dbReference type="ChEBI" id="CHEBI:506227"/>
        <dbReference type="EC" id="3.2.1.169"/>
    </reaction>
</comment>